<dbReference type="AlphaFoldDB" id="A0A1V6PU15"/>
<dbReference type="PANTHER" id="PTHR11364:SF27">
    <property type="entry name" value="SULFURTRANSFERASE"/>
    <property type="match status" value="1"/>
</dbReference>
<proteinExistence type="predicted"/>
<dbReference type="EMBL" id="MDYN01000035">
    <property type="protein sequence ID" value="OQD80524.1"/>
    <property type="molecule type" value="Genomic_DNA"/>
</dbReference>
<dbReference type="PROSITE" id="PS50206">
    <property type="entry name" value="RHODANESE_3"/>
    <property type="match status" value="2"/>
</dbReference>
<dbReference type="SUPFAM" id="SSF52821">
    <property type="entry name" value="Rhodanese/Cell cycle control phosphatase"/>
    <property type="match status" value="2"/>
</dbReference>
<dbReference type="SMART" id="SM00450">
    <property type="entry name" value="RHOD"/>
    <property type="match status" value="1"/>
</dbReference>
<dbReference type="InterPro" id="IPR045078">
    <property type="entry name" value="TST/MPST-like"/>
</dbReference>
<dbReference type="InterPro" id="IPR036873">
    <property type="entry name" value="Rhodanese-like_dom_sf"/>
</dbReference>
<feature type="domain" description="Rhodanese" evidence="3">
    <location>
        <begin position="119"/>
        <end position="224"/>
    </location>
</feature>
<dbReference type="Pfam" id="PF00581">
    <property type="entry name" value="Rhodanese"/>
    <property type="match status" value="1"/>
</dbReference>
<accession>A0A1V6PU15</accession>
<name>A0A1V6PU15_9EURO</name>
<comment type="caution">
    <text evidence="4">The sequence shown here is derived from an EMBL/GenBank/DDBJ whole genome shotgun (WGS) entry which is preliminary data.</text>
</comment>
<dbReference type="GO" id="GO:0004792">
    <property type="term" value="F:thiosulfate-cyanide sulfurtransferase activity"/>
    <property type="evidence" value="ECO:0007669"/>
    <property type="project" value="TreeGrafter"/>
</dbReference>
<keyword evidence="1" id="KW-0808">Transferase</keyword>
<gene>
    <name evidence="4" type="ORF">PENANT_c035G01776</name>
</gene>
<reference evidence="5" key="1">
    <citation type="journal article" date="2017" name="Nat. Microbiol.">
        <title>Global analysis of biosynthetic gene clusters reveals vast potential of secondary metabolite production in Penicillium species.</title>
        <authorList>
            <person name="Nielsen J.C."/>
            <person name="Grijseels S."/>
            <person name="Prigent S."/>
            <person name="Ji B."/>
            <person name="Dainat J."/>
            <person name="Nielsen K.F."/>
            <person name="Frisvad J.C."/>
            <person name="Workman M."/>
            <person name="Nielsen J."/>
        </authorList>
    </citation>
    <scope>NUCLEOTIDE SEQUENCE [LARGE SCALE GENOMIC DNA]</scope>
    <source>
        <strain evidence="5">IBT 31811</strain>
    </source>
</reference>
<organism evidence="4 5">
    <name type="scientific">Penicillium antarcticum</name>
    <dbReference type="NCBI Taxonomy" id="416450"/>
    <lineage>
        <taxon>Eukaryota</taxon>
        <taxon>Fungi</taxon>
        <taxon>Dikarya</taxon>
        <taxon>Ascomycota</taxon>
        <taxon>Pezizomycotina</taxon>
        <taxon>Eurotiomycetes</taxon>
        <taxon>Eurotiomycetidae</taxon>
        <taxon>Eurotiales</taxon>
        <taxon>Aspergillaceae</taxon>
        <taxon>Penicillium</taxon>
    </lineage>
</organism>
<dbReference type="STRING" id="416450.A0A1V6PU15"/>
<dbReference type="Proteomes" id="UP000191672">
    <property type="component" value="Unassembled WGS sequence"/>
</dbReference>
<evidence type="ECO:0000259" key="3">
    <source>
        <dbReference type="PROSITE" id="PS50206"/>
    </source>
</evidence>
<dbReference type="Gene3D" id="3.40.250.10">
    <property type="entry name" value="Rhodanese-like domain"/>
    <property type="match status" value="2"/>
</dbReference>
<sequence length="228" mass="25467">MDQISDTGSSYPLTLPNADIFAESMIKLGIHMEDILVVYDTYETGLYFSPRVAWTCLHFRHQRIHVLNNFPGYVDAGFPISTGKFSINSESVPQVKYPQPLPDPRKVISFTELRDLLTAKEKYQIIDVRIPDKFSQDGHMPTALNIPLASILSSDKLLLPATELKTMFTNAGVQENLPAVLTCNSGVTAAALDLALGVSGFRMERRLYDGSWMEWQDRVDADGLIVID</sequence>
<dbReference type="GO" id="GO:0005739">
    <property type="term" value="C:mitochondrion"/>
    <property type="evidence" value="ECO:0007669"/>
    <property type="project" value="TreeGrafter"/>
</dbReference>
<keyword evidence="5" id="KW-1185">Reference proteome</keyword>
<evidence type="ECO:0000256" key="1">
    <source>
        <dbReference type="ARBA" id="ARBA00022679"/>
    </source>
</evidence>
<feature type="domain" description="Rhodanese" evidence="3">
    <location>
        <begin position="1"/>
        <end position="82"/>
    </location>
</feature>
<evidence type="ECO:0000256" key="2">
    <source>
        <dbReference type="ARBA" id="ARBA00022737"/>
    </source>
</evidence>
<dbReference type="PANTHER" id="PTHR11364">
    <property type="entry name" value="THIOSULFATE SULFERTANSFERASE"/>
    <property type="match status" value="1"/>
</dbReference>
<protein>
    <recommendedName>
        <fullName evidence="3">Rhodanese domain-containing protein</fullName>
    </recommendedName>
</protein>
<evidence type="ECO:0000313" key="5">
    <source>
        <dbReference type="Proteomes" id="UP000191672"/>
    </source>
</evidence>
<dbReference type="OrthoDB" id="270167at2759"/>
<dbReference type="InterPro" id="IPR001763">
    <property type="entry name" value="Rhodanese-like_dom"/>
</dbReference>
<evidence type="ECO:0000313" key="4">
    <source>
        <dbReference type="EMBL" id="OQD80524.1"/>
    </source>
</evidence>
<keyword evidence="2" id="KW-0677">Repeat</keyword>